<dbReference type="SUPFAM" id="SSF56029">
    <property type="entry name" value="Monooxygenase (hydroxylase) regulatory protein"/>
    <property type="match status" value="1"/>
</dbReference>
<dbReference type="EMBL" id="JAAXKY010000038">
    <property type="protein sequence ID" value="NMH78191.1"/>
    <property type="molecule type" value="Genomic_DNA"/>
</dbReference>
<organism evidence="2 3">
    <name type="scientific">Pseudonocardia xinjiangensis</name>
    <dbReference type="NCBI Taxonomy" id="75289"/>
    <lineage>
        <taxon>Bacteria</taxon>
        <taxon>Bacillati</taxon>
        <taxon>Actinomycetota</taxon>
        <taxon>Actinomycetes</taxon>
        <taxon>Pseudonocardiales</taxon>
        <taxon>Pseudonocardiaceae</taxon>
        <taxon>Pseudonocardia</taxon>
    </lineage>
</organism>
<reference evidence="2 3" key="1">
    <citation type="submission" date="2020-04" db="EMBL/GenBank/DDBJ databases">
        <authorList>
            <person name="Klaysubun C."/>
            <person name="Duangmal K."/>
            <person name="Lipun K."/>
        </authorList>
    </citation>
    <scope>NUCLEOTIDE SEQUENCE [LARGE SCALE GENOMIC DNA]</scope>
    <source>
        <strain evidence="2 3">JCM 11839</strain>
    </source>
</reference>
<evidence type="ECO:0000313" key="3">
    <source>
        <dbReference type="Proteomes" id="UP001296706"/>
    </source>
</evidence>
<evidence type="ECO:0000256" key="1">
    <source>
        <dbReference type="ARBA" id="ARBA00006313"/>
    </source>
</evidence>
<dbReference type="RefSeq" id="WP_169396268.1">
    <property type="nucleotide sequence ID" value="NZ_BAAAJH010000021.1"/>
</dbReference>
<sequence length="107" mass="11800">MAPDLVDLVLRAAGGLVDHVLCAIRDDNADVELQVVDHGDHVQILAPGMLRVNAATLTWHAGRPFGTAELRSMIVFCRGTLDLGDDRMTVISESRRTMSRERFSLRS</sequence>
<evidence type="ECO:0008006" key="4">
    <source>
        <dbReference type="Google" id="ProtNLM"/>
    </source>
</evidence>
<name>A0ABX1RG91_9PSEU</name>
<gene>
    <name evidence="2" type="ORF">HF577_13995</name>
</gene>
<comment type="similarity">
    <text evidence="1">Belongs to the TmoD/XamoD family.</text>
</comment>
<keyword evidence="3" id="KW-1185">Reference proteome</keyword>
<dbReference type="Pfam" id="PF02406">
    <property type="entry name" value="MmoB_DmpM"/>
    <property type="match status" value="1"/>
</dbReference>
<evidence type="ECO:0000313" key="2">
    <source>
        <dbReference type="EMBL" id="NMH78191.1"/>
    </source>
</evidence>
<accession>A0ABX1RG91</accession>
<dbReference type="Gene3D" id="3.90.56.10">
    <property type="entry name" value="Monooxygenase component MmoB/DmpM"/>
    <property type="match status" value="1"/>
</dbReference>
<protein>
    <recommendedName>
        <fullName evidence="4">SCP-2 sterol transfer family protein</fullName>
    </recommendedName>
</protein>
<proteinExistence type="inferred from homology"/>
<dbReference type="InterPro" id="IPR036889">
    <property type="entry name" value="mOase_MmoB_DmpM_sf"/>
</dbReference>
<comment type="caution">
    <text evidence="2">The sequence shown here is derived from an EMBL/GenBank/DDBJ whole genome shotgun (WGS) entry which is preliminary data.</text>
</comment>
<dbReference type="InterPro" id="IPR003454">
    <property type="entry name" value="MOase_MmoB_DmpM"/>
</dbReference>
<dbReference type="Proteomes" id="UP001296706">
    <property type="component" value="Unassembled WGS sequence"/>
</dbReference>